<evidence type="ECO:0000256" key="3">
    <source>
        <dbReference type="ARBA" id="ARBA00007131"/>
    </source>
</evidence>
<protein>
    <recommendedName>
        <fullName evidence="5 13">Transketolase</fullName>
        <ecNumber evidence="5 13">2.2.1.1</ecNumber>
    </recommendedName>
</protein>
<keyword evidence="9 19" id="KW-0106">Calcium</keyword>
<comment type="catalytic activity">
    <reaction evidence="12 19">
        <text>D-sedoheptulose 7-phosphate + D-glyceraldehyde 3-phosphate = aldehydo-D-ribose 5-phosphate + D-xylulose 5-phosphate</text>
        <dbReference type="Rhea" id="RHEA:10508"/>
        <dbReference type="ChEBI" id="CHEBI:57483"/>
        <dbReference type="ChEBI" id="CHEBI:57737"/>
        <dbReference type="ChEBI" id="CHEBI:58273"/>
        <dbReference type="ChEBI" id="CHEBI:59776"/>
        <dbReference type="EC" id="2.2.1.1"/>
    </reaction>
</comment>
<dbReference type="OrthoDB" id="8732661at2"/>
<dbReference type="Gene3D" id="3.40.50.920">
    <property type="match status" value="1"/>
</dbReference>
<reference evidence="21 22" key="1">
    <citation type="submission" date="2018-06" db="EMBL/GenBank/DDBJ databases">
        <title>Draft Whole-Genome Sequence of the purple photosynthetic bacterium Rhodospeudomonas palustris XCP.</title>
        <authorList>
            <person name="Rayyan A."/>
            <person name="Meyer T.E."/>
            <person name="Kyndt J.A."/>
        </authorList>
    </citation>
    <scope>NUCLEOTIDE SEQUENCE [LARGE SCALE GENOMIC DNA]</scope>
    <source>
        <strain evidence="21 22">XCP</strain>
    </source>
</reference>
<feature type="binding site" evidence="16">
    <location>
        <position position="267"/>
    </location>
    <ligand>
        <name>thiamine diphosphate</name>
        <dbReference type="ChEBI" id="CHEBI:58937"/>
    </ligand>
</feature>
<comment type="cofactor">
    <cofactor evidence="17">
        <name>Mg(2+)</name>
        <dbReference type="ChEBI" id="CHEBI:18420"/>
    </cofactor>
    <text evidence="17">Binds 1 Mg(2+) ion per subunit. Can also utilize other divalent metal cations, such as Ca(2+), Mn(2+) and Co(2+).</text>
</comment>
<comment type="cofactor">
    <cofactor evidence="19">
        <name>Mg(2+)</name>
        <dbReference type="ChEBI" id="CHEBI:18420"/>
    </cofactor>
    <cofactor evidence="19">
        <name>Ca(2+)</name>
        <dbReference type="ChEBI" id="CHEBI:29108"/>
    </cofactor>
    <cofactor evidence="19">
        <name>Mn(2+)</name>
        <dbReference type="ChEBI" id="CHEBI:29035"/>
    </cofactor>
    <cofactor evidence="19">
        <name>Co(2+)</name>
        <dbReference type="ChEBI" id="CHEBI:48828"/>
    </cofactor>
    <text evidence="19">Binds 1 Mg(2+) ion per subunit. Can also utilize other divalent metal cations, such as Ca(2+), Mn(2+) and Co(2+).</text>
</comment>
<evidence type="ECO:0000256" key="7">
    <source>
        <dbReference type="ARBA" id="ARBA00022679"/>
    </source>
</evidence>
<evidence type="ECO:0000313" key="21">
    <source>
        <dbReference type="EMBL" id="PZA10438.1"/>
    </source>
</evidence>
<feature type="binding site" evidence="16">
    <location>
        <position position="442"/>
    </location>
    <ligand>
        <name>thiamine diphosphate</name>
        <dbReference type="ChEBI" id="CHEBI:58937"/>
    </ligand>
</feature>
<feature type="binding site" evidence="17">
    <location>
        <position position="163"/>
    </location>
    <ligand>
        <name>Mg(2+)</name>
        <dbReference type="ChEBI" id="CHEBI:18420"/>
    </ligand>
</feature>
<evidence type="ECO:0000256" key="11">
    <source>
        <dbReference type="ARBA" id="ARBA00023052"/>
    </source>
</evidence>
<keyword evidence="10 17" id="KW-0460">Magnesium</keyword>
<evidence type="ECO:0000256" key="10">
    <source>
        <dbReference type="ARBA" id="ARBA00022842"/>
    </source>
</evidence>
<dbReference type="GO" id="GO:0004802">
    <property type="term" value="F:transketolase activity"/>
    <property type="evidence" value="ECO:0007669"/>
    <property type="project" value="UniProtKB-UniRule"/>
</dbReference>
<feature type="domain" description="Transketolase-like pyrimidine-binding" evidence="20">
    <location>
        <begin position="359"/>
        <end position="530"/>
    </location>
</feature>
<dbReference type="GO" id="GO:0019253">
    <property type="term" value="P:reductive pentose-phosphate cycle"/>
    <property type="evidence" value="ECO:0007669"/>
    <property type="project" value="UniProtKB-KW"/>
</dbReference>
<feature type="active site" description="Proton donor" evidence="14">
    <location>
        <position position="416"/>
    </location>
</feature>
<feature type="binding site" evidence="16">
    <location>
        <position position="164"/>
    </location>
    <ligand>
        <name>thiamine diphosphate</name>
        <dbReference type="ChEBI" id="CHEBI:58937"/>
    </ligand>
</feature>
<evidence type="ECO:0000256" key="6">
    <source>
        <dbReference type="ARBA" id="ARBA00022567"/>
    </source>
</evidence>
<evidence type="ECO:0000313" key="22">
    <source>
        <dbReference type="Proteomes" id="UP000248134"/>
    </source>
</evidence>
<comment type="similarity">
    <text evidence="3 19">Belongs to the transketolase family.</text>
</comment>
<comment type="caution">
    <text evidence="21">The sequence shown here is derived from an EMBL/GenBank/DDBJ whole genome shotgun (WGS) entry which is preliminary data.</text>
</comment>
<keyword evidence="7 19" id="KW-0808">Transferase</keyword>
<comment type="subunit">
    <text evidence="4 19">Homodimer.</text>
</comment>
<proteinExistence type="inferred from homology"/>
<dbReference type="InterPro" id="IPR005475">
    <property type="entry name" value="Transketolase-like_Pyr-bd"/>
</dbReference>
<dbReference type="PANTHER" id="PTHR43522:SF2">
    <property type="entry name" value="TRANSKETOLASE 1-RELATED"/>
    <property type="match status" value="1"/>
</dbReference>
<evidence type="ECO:0000256" key="5">
    <source>
        <dbReference type="ARBA" id="ARBA00013152"/>
    </source>
</evidence>
<feature type="binding site" evidence="15">
    <location>
        <position position="267"/>
    </location>
    <ligand>
        <name>substrate</name>
    </ligand>
</feature>
<dbReference type="NCBIfam" id="TIGR00232">
    <property type="entry name" value="tktlase_bact"/>
    <property type="match status" value="1"/>
</dbReference>
<feature type="binding site" evidence="15">
    <location>
        <position position="389"/>
    </location>
    <ligand>
        <name>substrate</name>
    </ligand>
</feature>
<evidence type="ECO:0000256" key="16">
    <source>
        <dbReference type="PIRSR" id="PIRSR605478-3"/>
    </source>
</evidence>
<dbReference type="InterPro" id="IPR055152">
    <property type="entry name" value="Transketolase-like_C_2"/>
</dbReference>
<dbReference type="FunFam" id="3.40.50.970:FF:000003">
    <property type="entry name" value="Transketolase"/>
    <property type="match status" value="1"/>
</dbReference>
<sequence length="671" mass="70762">MNVPARDIHDKVTHRDMANAIRFLAIDGVEKAKSGHPGMPMGMADVATVLFTRFLKFDPADPAWADRDRFVLSAGHGSMLLYALLHLTGYPEMTIDQLKSFRQWVSKTPGHPEYGHTQGVETTTGPLGQGLATSVGMALAERMMNARYGDALVDHTTYVIAGDGCLMEGVSHEAISLAGHLKLNKLIVLWDDNHISIDGDTSLSCSDDQLARFAASGWATTRVDGHDPEAVATAIEQAKKSDRPSLIACRTTIGFGSPKVAGTEKAHGAPLGADEVEKTRAALNWPYPPFEIPDPILARWREAGGRGKAARDAWSQRLAAADAATRTGFTDALAGKLSTDYEGALQGLIAKFDADKPTIATRQASQLTIDAIVPASPNILGGSADLTHSNLTHAKGTASVKPGAFGGSYLHYGIREFGMAAAMNGIALHGGFVPFGGTFLVFADYSRPAIRLAALMGARVIHVMTHDSIGLGEDGPTHQPVEHVAALRAIPNLLVFRPADAIETAQAWDVALKQTSRPSVLALSRQGLPALPRSNGASGNPVARGAYVVVDPGQRDVTLIATGSEVSLALEAAKKLGEAGVKAAVVSAPCFELFAEQDDAYRAGVLGTAPRVGIEAARDTDWRRWIGDTGAFVGMTGFGASAPAPVLYQKFGITADAVVDAAKGVIARGKH</sequence>
<dbReference type="InterPro" id="IPR049557">
    <property type="entry name" value="Transketolase_CS"/>
</dbReference>
<feature type="binding site" evidence="17">
    <location>
        <position position="193"/>
    </location>
    <ligand>
        <name>Mg(2+)</name>
        <dbReference type="ChEBI" id="CHEBI:18420"/>
    </ligand>
</feature>
<comment type="cofactor">
    <cofactor evidence="1">
        <name>Ca(2+)</name>
        <dbReference type="ChEBI" id="CHEBI:29108"/>
    </cofactor>
</comment>
<feature type="binding site" evidence="15">
    <location>
        <position position="466"/>
    </location>
    <ligand>
        <name>substrate</name>
    </ligand>
</feature>
<dbReference type="InterPro" id="IPR029061">
    <property type="entry name" value="THDP-binding"/>
</dbReference>
<dbReference type="InterPro" id="IPR020826">
    <property type="entry name" value="Transketolase_BS"/>
</dbReference>
<evidence type="ECO:0000256" key="18">
    <source>
        <dbReference type="PIRSR" id="PIRSR605478-5"/>
    </source>
</evidence>
<feature type="site" description="Important for catalytic activity" evidence="18">
    <location>
        <position position="267"/>
    </location>
</feature>
<evidence type="ECO:0000256" key="1">
    <source>
        <dbReference type="ARBA" id="ARBA00001913"/>
    </source>
</evidence>
<dbReference type="AlphaFoldDB" id="A0A323USB3"/>
<dbReference type="FunFam" id="3.40.50.920:FF:000003">
    <property type="entry name" value="Transketolase"/>
    <property type="match status" value="1"/>
</dbReference>
<keyword evidence="11 16" id="KW-0786">Thiamine pyrophosphate</keyword>
<dbReference type="FunFam" id="3.40.50.970:FF:000004">
    <property type="entry name" value="Transketolase"/>
    <property type="match status" value="1"/>
</dbReference>
<feature type="binding site" evidence="15">
    <location>
        <position position="474"/>
    </location>
    <ligand>
        <name>substrate</name>
    </ligand>
</feature>
<evidence type="ECO:0000256" key="12">
    <source>
        <dbReference type="ARBA" id="ARBA00049473"/>
    </source>
</evidence>
<comment type="function">
    <text evidence="19">Catalyzes the transfer of a two-carbon ketol group from a ketose donor to an aldose acceptor, via a covalent intermediate with the cofactor thiamine pyrophosphate.</text>
</comment>
<feature type="binding site" evidence="15">
    <location>
        <position position="478"/>
    </location>
    <ligand>
        <name>substrate</name>
    </ligand>
</feature>
<dbReference type="GO" id="GO:0009052">
    <property type="term" value="P:pentose-phosphate shunt, non-oxidative branch"/>
    <property type="evidence" value="ECO:0007669"/>
    <property type="project" value="UniProtKB-ARBA"/>
</dbReference>
<feature type="binding site" evidence="15">
    <location>
        <position position="362"/>
    </location>
    <ligand>
        <name>substrate</name>
    </ligand>
</feature>
<dbReference type="Pfam" id="PF00456">
    <property type="entry name" value="Transketolase_N"/>
    <property type="match status" value="1"/>
</dbReference>
<keyword evidence="8 17" id="KW-0479">Metal-binding</keyword>
<feature type="binding site" evidence="15">
    <location>
        <position position="525"/>
    </location>
    <ligand>
        <name>substrate</name>
    </ligand>
</feature>
<feature type="binding site" evidence="16">
    <location>
        <begin position="125"/>
        <end position="127"/>
    </location>
    <ligand>
        <name>thiamine diphosphate</name>
        <dbReference type="ChEBI" id="CHEBI:58937"/>
    </ligand>
</feature>
<dbReference type="SMART" id="SM00861">
    <property type="entry name" value="Transket_pyr"/>
    <property type="match status" value="1"/>
</dbReference>
<gene>
    <name evidence="21" type="primary">tkt</name>
    <name evidence="21" type="ORF">DNX69_13775</name>
</gene>
<dbReference type="PROSITE" id="PS00802">
    <property type="entry name" value="TRANSKETOLASE_2"/>
    <property type="match status" value="1"/>
</dbReference>
<feature type="binding site" evidence="16">
    <location>
        <position position="193"/>
    </location>
    <ligand>
        <name>thiamine diphosphate</name>
        <dbReference type="ChEBI" id="CHEBI:58937"/>
    </ligand>
</feature>
<dbReference type="CDD" id="cd07033">
    <property type="entry name" value="TPP_PYR_DXS_TK_like"/>
    <property type="match status" value="1"/>
</dbReference>
<evidence type="ECO:0000256" key="17">
    <source>
        <dbReference type="PIRSR" id="PIRSR605478-4"/>
    </source>
</evidence>
<evidence type="ECO:0000256" key="4">
    <source>
        <dbReference type="ARBA" id="ARBA00011738"/>
    </source>
</evidence>
<feature type="binding site" evidence="17">
    <location>
        <position position="195"/>
    </location>
    <ligand>
        <name>Mg(2+)</name>
        <dbReference type="ChEBI" id="CHEBI:18420"/>
    </ligand>
</feature>
<feature type="site" description="Important for catalytic activity" evidence="18">
    <location>
        <position position="36"/>
    </location>
</feature>
<dbReference type="EC" id="2.2.1.1" evidence="5 13"/>
<keyword evidence="6" id="KW-0113">Calvin cycle</keyword>
<dbReference type="InterPro" id="IPR005474">
    <property type="entry name" value="Transketolase_N"/>
</dbReference>
<dbReference type="PROSITE" id="PS00801">
    <property type="entry name" value="TRANSKETOLASE_1"/>
    <property type="match status" value="1"/>
</dbReference>
<dbReference type="GO" id="GO:0005829">
    <property type="term" value="C:cytosol"/>
    <property type="evidence" value="ECO:0007669"/>
    <property type="project" value="TreeGrafter"/>
</dbReference>
<evidence type="ECO:0000256" key="19">
    <source>
        <dbReference type="RuleBase" id="RU004996"/>
    </source>
</evidence>
<dbReference type="SUPFAM" id="SSF52922">
    <property type="entry name" value="TK C-terminal domain-like"/>
    <property type="match status" value="1"/>
</dbReference>
<dbReference type="InterPro" id="IPR005478">
    <property type="entry name" value="Transketolase_bac-like"/>
</dbReference>
<evidence type="ECO:0000256" key="15">
    <source>
        <dbReference type="PIRSR" id="PIRSR605478-2"/>
    </source>
</evidence>
<evidence type="ECO:0000256" key="13">
    <source>
        <dbReference type="NCBIfam" id="TIGR00232"/>
    </source>
</evidence>
<evidence type="ECO:0000259" key="20">
    <source>
        <dbReference type="SMART" id="SM00861"/>
    </source>
</evidence>
<organism evidence="21 22">
    <name type="scientific">Rhodopseudomonas palustris</name>
    <dbReference type="NCBI Taxonomy" id="1076"/>
    <lineage>
        <taxon>Bacteria</taxon>
        <taxon>Pseudomonadati</taxon>
        <taxon>Pseudomonadota</taxon>
        <taxon>Alphaproteobacteria</taxon>
        <taxon>Hyphomicrobiales</taxon>
        <taxon>Nitrobacteraceae</taxon>
        <taxon>Rhodopseudomonas</taxon>
    </lineage>
</organism>
<dbReference type="Pfam" id="PF02779">
    <property type="entry name" value="Transket_pyr"/>
    <property type="match status" value="1"/>
</dbReference>
<dbReference type="SUPFAM" id="SSF52518">
    <property type="entry name" value="Thiamin diphosphate-binding fold (THDP-binding)"/>
    <property type="match status" value="2"/>
</dbReference>
<feature type="binding site" evidence="16">
    <location>
        <position position="76"/>
    </location>
    <ligand>
        <name>thiamine diphosphate</name>
        <dbReference type="ChEBI" id="CHEBI:58937"/>
    </ligand>
</feature>
<feature type="binding site" evidence="15">
    <location>
        <position position="36"/>
    </location>
    <ligand>
        <name>substrate</name>
    </ligand>
</feature>
<dbReference type="CDD" id="cd02012">
    <property type="entry name" value="TPP_TK"/>
    <property type="match status" value="1"/>
</dbReference>
<accession>A0A323USB3</accession>
<dbReference type="InterPro" id="IPR009014">
    <property type="entry name" value="Transketo_C/PFOR_II"/>
</dbReference>
<evidence type="ECO:0000256" key="14">
    <source>
        <dbReference type="PIRSR" id="PIRSR605478-1"/>
    </source>
</evidence>
<evidence type="ECO:0000256" key="9">
    <source>
        <dbReference type="ARBA" id="ARBA00022837"/>
    </source>
</evidence>
<evidence type="ECO:0000256" key="2">
    <source>
        <dbReference type="ARBA" id="ARBA00001941"/>
    </source>
</evidence>
<dbReference type="PANTHER" id="PTHR43522">
    <property type="entry name" value="TRANSKETOLASE"/>
    <property type="match status" value="1"/>
</dbReference>
<evidence type="ECO:0000256" key="8">
    <source>
        <dbReference type="ARBA" id="ARBA00022723"/>
    </source>
</evidence>
<dbReference type="Gene3D" id="3.40.50.970">
    <property type="match status" value="2"/>
</dbReference>
<dbReference type="GO" id="GO:0046872">
    <property type="term" value="F:metal ion binding"/>
    <property type="evidence" value="ECO:0007669"/>
    <property type="project" value="UniProtKB-KW"/>
</dbReference>
<dbReference type="Pfam" id="PF22613">
    <property type="entry name" value="Transketolase_C_1"/>
    <property type="match status" value="1"/>
</dbReference>
<comment type="cofactor">
    <cofactor evidence="16">
        <name>thiamine diphosphate</name>
        <dbReference type="ChEBI" id="CHEBI:58937"/>
    </cofactor>
    <text evidence="16">Binds 1 thiamine pyrophosphate per subunit. During the reaction, the substrate forms a covalent intermediate with the cofactor.</text>
</comment>
<dbReference type="EMBL" id="QKQS01000023">
    <property type="protein sequence ID" value="PZA10438.1"/>
    <property type="molecule type" value="Genomic_DNA"/>
</dbReference>
<comment type="cofactor">
    <cofactor evidence="2">
        <name>Co(2+)</name>
        <dbReference type="ChEBI" id="CHEBI:48828"/>
    </cofactor>
</comment>
<dbReference type="InterPro" id="IPR033247">
    <property type="entry name" value="Transketolase_fam"/>
</dbReference>
<dbReference type="Proteomes" id="UP000248134">
    <property type="component" value="Unassembled WGS sequence"/>
</dbReference>
<dbReference type="RefSeq" id="WP_110786539.1">
    <property type="nucleotide sequence ID" value="NZ_QKQS01000023.1"/>
</dbReference>
<name>A0A323USB3_RHOPL</name>